<protein>
    <submittedName>
        <fullName evidence="2">Carboxymuconolactone decarboxylase</fullName>
    </submittedName>
</protein>
<dbReference type="Pfam" id="PF02627">
    <property type="entry name" value="CMD"/>
    <property type="match status" value="1"/>
</dbReference>
<dbReference type="InterPro" id="IPR029032">
    <property type="entry name" value="AhpD-like"/>
</dbReference>
<name>W0LI76_9GAMM</name>
<proteinExistence type="predicted"/>
<dbReference type="HOGENOM" id="CLU_082760_5_1_6"/>
<dbReference type="Proteomes" id="UP000019030">
    <property type="component" value="Chromosome"/>
</dbReference>
<reference evidence="2 3" key="1">
    <citation type="submission" date="2014-01" db="EMBL/GenBank/DDBJ databases">
        <title>Isolation of Serratia multitudinisentens RB-25 from Ex-Landfill site.</title>
        <authorList>
            <person name="Robson E.H.J."/>
        </authorList>
    </citation>
    <scope>NUCLEOTIDE SEQUENCE [LARGE SCALE GENOMIC DNA]</scope>
    <source>
        <strain evidence="2 3">RB-25</strain>
    </source>
</reference>
<evidence type="ECO:0000313" key="3">
    <source>
        <dbReference type="Proteomes" id="UP000019030"/>
    </source>
</evidence>
<evidence type="ECO:0000313" key="2">
    <source>
        <dbReference type="EMBL" id="AHG21710.1"/>
    </source>
</evidence>
<dbReference type="KEGG" id="sfo:Z042_20425"/>
<dbReference type="eggNOG" id="COG2128">
    <property type="taxonomic scope" value="Bacteria"/>
</dbReference>
<gene>
    <name evidence="2" type="ORF">Z042_20425</name>
</gene>
<keyword evidence="3" id="KW-1185">Reference proteome</keyword>
<dbReference type="Gene3D" id="1.20.1290.10">
    <property type="entry name" value="AhpD-like"/>
    <property type="match status" value="1"/>
</dbReference>
<dbReference type="RefSeq" id="WP_024911641.1">
    <property type="nucleotide sequence ID" value="NZ_CP007044.2"/>
</dbReference>
<dbReference type="SUPFAM" id="SSF69118">
    <property type="entry name" value="AhpD-like"/>
    <property type="match status" value="1"/>
</dbReference>
<dbReference type="AlphaFoldDB" id="W0LI76"/>
<reference evidence="2 3" key="2">
    <citation type="submission" date="2015-03" db="EMBL/GenBank/DDBJ databases">
        <authorList>
            <person name="Chan K.-G."/>
        </authorList>
    </citation>
    <scope>NUCLEOTIDE SEQUENCE [LARGE SCALE GENOMIC DNA]</scope>
    <source>
        <strain evidence="2 3">RB-25</strain>
    </source>
</reference>
<dbReference type="PATRIC" id="fig|1441930.4.peg.4029"/>
<feature type="domain" description="Carboxymuconolactone decarboxylase-like" evidence="1">
    <location>
        <begin position="48"/>
        <end position="104"/>
    </location>
</feature>
<organism evidence="2 3">
    <name type="scientific">Chania multitudinisentens RB-25</name>
    <dbReference type="NCBI Taxonomy" id="1441930"/>
    <lineage>
        <taxon>Bacteria</taxon>
        <taxon>Pseudomonadati</taxon>
        <taxon>Pseudomonadota</taxon>
        <taxon>Gammaproteobacteria</taxon>
        <taxon>Enterobacterales</taxon>
        <taxon>Yersiniaceae</taxon>
        <taxon>Chania</taxon>
    </lineage>
</organism>
<evidence type="ECO:0000259" key="1">
    <source>
        <dbReference type="Pfam" id="PF02627"/>
    </source>
</evidence>
<dbReference type="OrthoDB" id="9808310at2"/>
<accession>W0LI76</accession>
<dbReference type="PANTHER" id="PTHR35446">
    <property type="entry name" value="SI:CH211-175M2.5"/>
    <property type="match status" value="1"/>
</dbReference>
<dbReference type="STRING" id="1441930.Z042_20425"/>
<sequence length="181" mass="20056">MTKLKMHTLESAPQSSRPLLQSSIDNFGWIPWQSAYMAESPALLASYQFAHDAFAQCSLNEEERAIVWITTGTLNRCDYTIQAHSWIALHKGVSLTTLNLLANQPDALPSKLAALYRFTRQVVLAQGQIPQAALDDILSAGYSMQNVLDVILGVSQKTMSTLLNSVAKTQIEPQFRVTCEE</sequence>
<dbReference type="GO" id="GO:0051920">
    <property type="term" value="F:peroxiredoxin activity"/>
    <property type="evidence" value="ECO:0007669"/>
    <property type="project" value="InterPro"/>
</dbReference>
<dbReference type="EMBL" id="CP007044">
    <property type="protein sequence ID" value="AHG21710.1"/>
    <property type="molecule type" value="Genomic_DNA"/>
</dbReference>
<dbReference type="InterPro" id="IPR003779">
    <property type="entry name" value="CMD-like"/>
</dbReference>
<dbReference type="PANTHER" id="PTHR35446:SF3">
    <property type="entry name" value="CMD DOMAIN-CONTAINING PROTEIN"/>
    <property type="match status" value="1"/>
</dbReference>